<gene>
    <name evidence="2" type="ORF">MOVS_01305</name>
    <name evidence="3" type="ORF">NCTC11227_00274</name>
</gene>
<accession>A0A378PHN2</accession>
<dbReference type="Pfam" id="PF05119">
    <property type="entry name" value="Terminase_4"/>
    <property type="match status" value="1"/>
</dbReference>
<evidence type="ECO:0000256" key="1">
    <source>
        <dbReference type="SAM" id="MobiDB-lite"/>
    </source>
</evidence>
<dbReference type="EMBL" id="CP011158">
    <property type="protein sequence ID" value="ANB90854.1"/>
    <property type="molecule type" value="Genomic_DNA"/>
</dbReference>
<dbReference type="Proteomes" id="UP000255102">
    <property type="component" value="Unassembled WGS sequence"/>
</dbReference>
<evidence type="ECO:0000313" key="3">
    <source>
        <dbReference type="EMBL" id="STY86295.1"/>
    </source>
</evidence>
<dbReference type="InterPro" id="IPR006448">
    <property type="entry name" value="Phage_term_ssu_P27"/>
</dbReference>
<dbReference type="RefSeq" id="WP_063513440.1">
    <property type="nucleotide sequence ID" value="NZ_CP011158.1"/>
</dbReference>
<keyword evidence="4" id="KW-1185">Reference proteome</keyword>
<dbReference type="NCBIfam" id="TIGR01558">
    <property type="entry name" value="sm_term_P27"/>
    <property type="match status" value="1"/>
</dbReference>
<proteinExistence type="predicted"/>
<sequence>MGGIATVAGRGRKPKPTKLKELNGNAGKRGLNKNEPKFKQVTNIEPPEWLEPLAVEMWQRVVPELLANDLLTLGDMHNVEAFCMAYAMWREAQEHIKLHGVVLTNPESGAVLKNPAVTVVNETARQLVQFGSLLGLDPSSRSRLTGSAQKETIANPFADL</sequence>
<reference evidence="2 4" key="1">
    <citation type="submission" date="2015-04" db="EMBL/GenBank/DDBJ databases">
        <authorList>
            <person name="Calcutt M.J."/>
            <person name="Foecking M.F."/>
        </authorList>
    </citation>
    <scope>NUCLEOTIDE SEQUENCE [LARGE SCALE GENOMIC DNA]</scope>
    <source>
        <strain evidence="2 4">199/55</strain>
    </source>
</reference>
<evidence type="ECO:0000313" key="5">
    <source>
        <dbReference type="Proteomes" id="UP000255102"/>
    </source>
</evidence>
<dbReference type="STRING" id="29433.MOVS_01305"/>
<dbReference type="KEGG" id="moi:MOVS_01305"/>
<evidence type="ECO:0000313" key="2">
    <source>
        <dbReference type="EMBL" id="ANB90854.1"/>
    </source>
</evidence>
<reference evidence="3 5" key="2">
    <citation type="submission" date="2018-06" db="EMBL/GenBank/DDBJ databases">
        <authorList>
            <consortium name="Pathogen Informatics"/>
            <person name="Doyle S."/>
        </authorList>
    </citation>
    <scope>NUCLEOTIDE SEQUENCE [LARGE SCALE GENOMIC DNA]</scope>
    <source>
        <strain evidence="3 5">NCTC11227</strain>
    </source>
</reference>
<organism evidence="3 5">
    <name type="scientific">Moraxella ovis</name>
    <dbReference type="NCBI Taxonomy" id="29433"/>
    <lineage>
        <taxon>Bacteria</taxon>
        <taxon>Pseudomonadati</taxon>
        <taxon>Pseudomonadota</taxon>
        <taxon>Gammaproteobacteria</taxon>
        <taxon>Moraxellales</taxon>
        <taxon>Moraxellaceae</taxon>
        <taxon>Moraxella</taxon>
    </lineage>
</organism>
<dbReference type="Proteomes" id="UP000076765">
    <property type="component" value="Chromosome"/>
</dbReference>
<evidence type="ECO:0000313" key="4">
    <source>
        <dbReference type="Proteomes" id="UP000076765"/>
    </source>
</evidence>
<dbReference type="AlphaFoldDB" id="A0A378PHN2"/>
<name>A0A378PHN2_9GAMM</name>
<dbReference type="EMBL" id="UGPW01000001">
    <property type="protein sequence ID" value="STY86295.1"/>
    <property type="molecule type" value="Genomic_DNA"/>
</dbReference>
<feature type="region of interest" description="Disordered" evidence="1">
    <location>
        <begin position="1"/>
        <end position="33"/>
    </location>
</feature>
<protein>
    <submittedName>
        <fullName evidence="2 3">Terminase</fullName>
    </submittedName>
</protein>